<keyword evidence="2" id="KW-0472">Membrane</keyword>
<dbReference type="Pfam" id="PF14358">
    <property type="entry name" value="DUF4405"/>
    <property type="match status" value="1"/>
</dbReference>
<feature type="transmembrane region" description="Helical" evidence="2">
    <location>
        <begin position="119"/>
        <end position="139"/>
    </location>
</feature>
<accession>A0AAJ5JZI5</accession>
<dbReference type="GO" id="GO:0016020">
    <property type="term" value="C:membrane"/>
    <property type="evidence" value="ECO:0007669"/>
    <property type="project" value="InterPro"/>
</dbReference>
<protein>
    <submittedName>
        <fullName evidence="4">DUF4405 domain-containing protein</fullName>
    </submittedName>
</protein>
<comment type="caution">
    <text evidence="4">The sequence shown here is derived from an EMBL/GenBank/DDBJ whole genome shotgun (WGS) entry which is preliminary data.</text>
</comment>
<sequence length="203" mass="22465">MAGPERAGTARESPPQSPHVRPGLNPRQRRGNMTTTLKAAPRKRKFNTTVVNLVLDTCTFTAFILAMQPHGTGIPIHEWGSVALAFALIAHLVLHWEWITGVTRKLLGKLPGETRFNALLNLLFYIDMTLIILSGLLISRSVLPALGLHVDEHEGPWRRLHTLSADAGVIILALHVAVHRKWIVNAFRRYVWGRFTGGAGAGR</sequence>
<dbReference type="EMBL" id="VBRC01000001">
    <property type="protein sequence ID" value="TLK32050.1"/>
    <property type="molecule type" value="Genomic_DNA"/>
</dbReference>
<evidence type="ECO:0000256" key="1">
    <source>
        <dbReference type="SAM" id="MobiDB-lite"/>
    </source>
</evidence>
<dbReference type="GO" id="GO:0022904">
    <property type="term" value="P:respiratory electron transport chain"/>
    <property type="evidence" value="ECO:0007669"/>
    <property type="project" value="InterPro"/>
</dbReference>
<dbReference type="InterPro" id="IPR016174">
    <property type="entry name" value="Di-haem_cyt_TM"/>
</dbReference>
<feature type="transmembrane region" description="Helical" evidence="2">
    <location>
        <begin position="159"/>
        <end position="178"/>
    </location>
</feature>
<evidence type="ECO:0000256" key="2">
    <source>
        <dbReference type="SAM" id="Phobius"/>
    </source>
</evidence>
<dbReference type="SUPFAM" id="SSF81342">
    <property type="entry name" value="Transmembrane di-heme cytochromes"/>
    <property type="match status" value="1"/>
</dbReference>
<dbReference type="AlphaFoldDB" id="A0AAJ5JZI5"/>
<evidence type="ECO:0000259" key="3">
    <source>
        <dbReference type="Pfam" id="PF14358"/>
    </source>
</evidence>
<gene>
    <name evidence="4" type="ORF">FCS05_00880</name>
</gene>
<keyword evidence="2" id="KW-0812">Transmembrane</keyword>
<proteinExistence type="predicted"/>
<reference evidence="4 5" key="1">
    <citation type="submission" date="2019-04" db="EMBL/GenBank/DDBJ databases">
        <title>Deinococcus metalilatus MA1002 mutant No.5.</title>
        <authorList>
            <person name="Park W."/>
            <person name="Park C."/>
        </authorList>
    </citation>
    <scope>NUCLEOTIDE SEQUENCE [LARGE SCALE GENOMIC DNA]</scope>
    <source>
        <strain evidence="4 5">MA1002-m5</strain>
    </source>
</reference>
<dbReference type="InterPro" id="IPR025517">
    <property type="entry name" value="DUF4405"/>
</dbReference>
<evidence type="ECO:0000313" key="5">
    <source>
        <dbReference type="Proteomes" id="UP000308000"/>
    </source>
</evidence>
<organism evidence="4 5">
    <name type="scientific">Deinococcus metallilatus</name>
    <dbReference type="NCBI Taxonomy" id="1211322"/>
    <lineage>
        <taxon>Bacteria</taxon>
        <taxon>Thermotogati</taxon>
        <taxon>Deinococcota</taxon>
        <taxon>Deinococci</taxon>
        <taxon>Deinococcales</taxon>
        <taxon>Deinococcaceae</taxon>
        <taxon>Deinococcus</taxon>
    </lineage>
</organism>
<feature type="region of interest" description="Disordered" evidence="1">
    <location>
        <begin position="1"/>
        <end position="32"/>
    </location>
</feature>
<feature type="domain" description="Flavinylation-associated cytochrome" evidence="3">
    <location>
        <begin position="120"/>
        <end position="179"/>
    </location>
</feature>
<feature type="transmembrane region" description="Helical" evidence="2">
    <location>
        <begin position="46"/>
        <end position="67"/>
    </location>
</feature>
<name>A0AAJ5JZI5_9DEIO</name>
<feature type="transmembrane region" description="Helical" evidence="2">
    <location>
        <begin position="79"/>
        <end position="98"/>
    </location>
</feature>
<keyword evidence="2" id="KW-1133">Transmembrane helix</keyword>
<evidence type="ECO:0000313" key="4">
    <source>
        <dbReference type="EMBL" id="TLK32050.1"/>
    </source>
</evidence>
<dbReference type="Proteomes" id="UP000308000">
    <property type="component" value="Unassembled WGS sequence"/>
</dbReference>